<organism evidence="1 2">
    <name type="scientific">Glycomyces algeriensis</name>
    <dbReference type="NCBI Taxonomy" id="256037"/>
    <lineage>
        <taxon>Bacteria</taxon>
        <taxon>Bacillati</taxon>
        <taxon>Actinomycetota</taxon>
        <taxon>Actinomycetes</taxon>
        <taxon>Glycomycetales</taxon>
        <taxon>Glycomycetaceae</taxon>
        <taxon>Glycomyces</taxon>
    </lineage>
</organism>
<protein>
    <submittedName>
        <fullName evidence="1">Uncharacterized protein</fullName>
    </submittedName>
</protein>
<dbReference type="AlphaFoldDB" id="A0A9W6LH97"/>
<proteinExistence type="predicted"/>
<dbReference type="Proteomes" id="UP001144313">
    <property type="component" value="Unassembled WGS sequence"/>
</dbReference>
<accession>A0A9W6LH97</accession>
<comment type="caution">
    <text evidence="1">The sequence shown here is derived from an EMBL/GenBank/DDBJ whole genome shotgun (WGS) entry which is preliminary data.</text>
</comment>
<sequence length="61" mass="6299">MDRVVAASTEAAVTLPGEHHAVPAVARVKAALAEPGRSDRLDAIADDEALQGTCQVLLAHL</sequence>
<reference evidence="1" key="1">
    <citation type="submission" date="2022-12" db="EMBL/GenBank/DDBJ databases">
        <title>Reference genome sequencing for broad-spectrum identification of bacterial and archaeal isolates by mass spectrometry.</title>
        <authorList>
            <person name="Sekiguchi Y."/>
            <person name="Tourlousse D.M."/>
        </authorList>
    </citation>
    <scope>NUCLEOTIDE SEQUENCE</scope>
    <source>
        <strain evidence="1">LLR39Z86</strain>
    </source>
</reference>
<gene>
    <name evidence="1" type="ORF">GALLR39Z86_32580</name>
</gene>
<dbReference type="EMBL" id="BSDT01000001">
    <property type="protein sequence ID" value="GLI43408.1"/>
    <property type="molecule type" value="Genomic_DNA"/>
</dbReference>
<keyword evidence="2" id="KW-1185">Reference proteome</keyword>
<evidence type="ECO:0000313" key="1">
    <source>
        <dbReference type="EMBL" id="GLI43408.1"/>
    </source>
</evidence>
<evidence type="ECO:0000313" key="2">
    <source>
        <dbReference type="Proteomes" id="UP001144313"/>
    </source>
</evidence>
<name>A0A9W6LH97_9ACTN</name>